<evidence type="ECO:0000256" key="4">
    <source>
        <dbReference type="SAM" id="Coils"/>
    </source>
</evidence>
<dbReference type="GO" id="GO:0005819">
    <property type="term" value="C:spindle"/>
    <property type="evidence" value="ECO:0007669"/>
    <property type="project" value="UniProtKB-SubCell"/>
</dbReference>
<comment type="caution">
    <text evidence="7">The sequence shown here is derived from an EMBL/GenBank/DDBJ whole genome shotgun (WGS) entry which is preliminary data.</text>
</comment>
<dbReference type="PANTHER" id="PTHR14695">
    <property type="entry name" value="SHC SH2-DOMAIN BINDING PROTEIN 1-RELATED"/>
    <property type="match status" value="1"/>
</dbReference>
<evidence type="ECO:0000313" key="7">
    <source>
        <dbReference type="EMBL" id="KAJ3655689.1"/>
    </source>
</evidence>
<evidence type="ECO:0008006" key="9">
    <source>
        <dbReference type="Google" id="ProtNLM"/>
    </source>
</evidence>
<dbReference type="EMBL" id="JALNTZ010000004">
    <property type="protein sequence ID" value="KAJ3655689.1"/>
    <property type="molecule type" value="Genomic_DNA"/>
</dbReference>
<dbReference type="InterPro" id="IPR045140">
    <property type="entry name" value="SHCBP1-like"/>
</dbReference>
<dbReference type="Pfam" id="PF23762">
    <property type="entry name" value="SHCBP_N"/>
    <property type="match status" value="1"/>
</dbReference>
<keyword evidence="4" id="KW-0175">Coiled coil</keyword>
<accession>A0AA38MH56</accession>
<dbReference type="GO" id="GO:0007112">
    <property type="term" value="P:male meiosis cytokinesis"/>
    <property type="evidence" value="ECO:0007669"/>
    <property type="project" value="TreeGrafter"/>
</dbReference>
<evidence type="ECO:0000259" key="5">
    <source>
        <dbReference type="Pfam" id="PF13229"/>
    </source>
</evidence>
<evidence type="ECO:0000256" key="2">
    <source>
        <dbReference type="ARBA" id="ARBA00022490"/>
    </source>
</evidence>
<keyword evidence="8" id="KW-1185">Reference proteome</keyword>
<proteinExistence type="predicted"/>
<feature type="domain" description="SHC SH2" evidence="6">
    <location>
        <begin position="13"/>
        <end position="248"/>
    </location>
</feature>
<dbReference type="SUPFAM" id="SSF51126">
    <property type="entry name" value="Pectin lyase-like"/>
    <property type="match status" value="1"/>
</dbReference>
<dbReference type="InterPro" id="IPR011050">
    <property type="entry name" value="Pectin_lyase_fold/virulence"/>
</dbReference>
<keyword evidence="3" id="KW-0206">Cytoskeleton</keyword>
<dbReference type="Gene3D" id="2.160.20.10">
    <property type="entry name" value="Single-stranded right-handed beta-helix, Pectin lyase-like"/>
    <property type="match status" value="1"/>
</dbReference>
<sequence>MDQVISFDKSLQQRLQEYKDVLAGYEILPVSAIQKEWGFYLELTVDPNGWQAVWKIHRRACEAFNIPFPSIVLVFVLNVDFKDLTALVKVLAVQDDIHIPDKHCVPLVQLWPTKDQDKSVALNLQSTANSLDMLKFFYNHLFMPWDYEDDDGIDWKTKHLEPRLRLYYDMKNGVLPRVTAEHLHALITEAKRLQAKQEALESELEDSEDFDDENVNVNNARVQALMELHIRMMEIKGEVDILENPLLRGALIKKHKEMSLVNDETKQNIWVIYNEGTANDCIQFLSKVESIYRNEVLKFSPQLSSTLECANSNDVFILNESTHTVKTTGALEHGGIMKGISSPDRTNLTSQVEDVMLDFRGENVLLENITIQATSPQCAIIVRGGQLTLKNCKLMGDGRSSTHQGIIVLNGGNLEIIDSDISSFCTAIVGNSGANISIENSEIYNCNFGLKIYDNCALKAIKATIRSCKDYGICVETENNVSGEHPKIGDFDTLNIIPKLQMEFIKGNNNAKGDAIINQKSKLQPVEDLFECPDSDPTIYIESDEEMDHQNTVIENVCKAKTSTAV</sequence>
<keyword evidence="2" id="KW-0963">Cytoplasm</keyword>
<dbReference type="Proteomes" id="UP001168821">
    <property type="component" value="Unassembled WGS sequence"/>
</dbReference>
<dbReference type="InterPro" id="IPR012334">
    <property type="entry name" value="Pectin_lyas_fold"/>
</dbReference>
<name>A0AA38MH56_9CUCU</name>
<reference evidence="7" key="1">
    <citation type="journal article" date="2023" name="G3 (Bethesda)">
        <title>Whole genome assemblies of Zophobas morio and Tenebrio molitor.</title>
        <authorList>
            <person name="Kaur S."/>
            <person name="Stinson S.A."/>
            <person name="diCenzo G.C."/>
        </authorList>
    </citation>
    <scope>NUCLEOTIDE SEQUENCE</scope>
    <source>
        <strain evidence="7">QUZm001</strain>
    </source>
</reference>
<dbReference type="PANTHER" id="PTHR14695:SF4">
    <property type="entry name" value="PROTEIN NESSUN DORMA"/>
    <property type="match status" value="1"/>
</dbReference>
<dbReference type="InterPro" id="IPR057508">
    <property type="entry name" value="SHCBP-like_N"/>
</dbReference>
<dbReference type="InterPro" id="IPR039448">
    <property type="entry name" value="Beta_helix"/>
</dbReference>
<evidence type="ECO:0000259" key="6">
    <source>
        <dbReference type="Pfam" id="PF23762"/>
    </source>
</evidence>
<gene>
    <name evidence="7" type="ORF">Zmor_014810</name>
</gene>
<dbReference type="AlphaFoldDB" id="A0AA38MH56"/>
<evidence type="ECO:0000313" key="8">
    <source>
        <dbReference type="Proteomes" id="UP001168821"/>
    </source>
</evidence>
<evidence type="ECO:0000256" key="3">
    <source>
        <dbReference type="ARBA" id="ARBA00023212"/>
    </source>
</evidence>
<dbReference type="GO" id="GO:0007283">
    <property type="term" value="P:spermatogenesis"/>
    <property type="evidence" value="ECO:0007669"/>
    <property type="project" value="TreeGrafter"/>
</dbReference>
<protein>
    <recommendedName>
        <fullName evidence="9">SHC SH2 domain-binding protein 1</fullName>
    </recommendedName>
</protein>
<evidence type="ECO:0000256" key="1">
    <source>
        <dbReference type="ARBA" id="ARBA00004186"/>
    </source>
</evidence>
<comment type="subcellular location">
    <subcellularLocation>
        <location evidence="1">Cytoplasm</location>
        <location evidence="1">Cytoskeleton</location>
        <location evidence="1">Spindle</location>
    </subcellularLocation>
</comment>
<feature type="domain" description="Right handed beta helix" evidence="5">
    <location>
        <begin position="361"/>
        <end position="480"/>
    </location>
</feature>
<dbReference type="Pfam" id="PF13229">
    <property type="entry name" value="Beta_helix"/>
    <property type="match status" value="1"/>
</dbReference>
<feature type="coiled-coil region" evidence="4">
    <location>
        <begin position="183"/>
        <end position="210"/>
    </location>
</feature>
<organism evidence="7 8">
    <name type="scientific">Zophobas morio</name>
    <dbReference type="NCBI Taxonomy" id="2755281"/>
    <lineage>
        <taxon>Eukaryota</taxon>
        <taxon>Metazoa</taxon>
        <taxon>Ecdysozoa</taxon>
        <taxon>Arthropoda</taxon>
        <taxon>Hexapoda</taxon>
        <taxon>Insecta</taxon>
        <taxon>Pterygota</taxon>
        <taxon>Neoptera</taxon>
        <taxon>Endopterygota</taxon>
        <taxon>Coleoptera</taxon>
        <taxon>Polyphaga</taxon>
        <taxon>Cucujiformia</taxon>
        <taxon>Tenebrionidae</taxon>
        <taxon>Zophobas</taxon>
    </lineage>
</organism>